<dbReference type="SMART" id="SM01015">
    <property type="entry name" value="Arfaptin"/>
    <property type="match status" value="1"/>
</dbReference>
<name>A0A182EFI6_ONCOC</name>
<dbReference type="InterPro" id="IPR010504">
    <property type="entry name" value="AH_dom"/>
</dbReference>
<evidence type="ECO:0000259" key="1">
    <source>
        <dbReference type="PROSITE" id="PS50870"/>
    </source>
</evidence>
<dbReference type="InterPro" id="IPR027267">
    <property type="entry name" value="AH/BAR_dom_sf"/>
</dbReference>
<feature type="domain" description="AH" evidence="1">
    <location>
        <begin position="195"/>
        <end position="319"/>
    </location>
</feature>
<dbReference type="SUPFAM" id="SSF103657">
    <property type="entry name" value="BAR/IMD domain-like"/>
    <property type="match status" value="1"/>
</dbReference>
<dbReference type="PROSITE" id="PS50870">
    <property type="entry name" value="AH"/>
    <property type="match status" value="1"/>
</dbReference>
<dbReference type="InterPro" id="IPR024114">
    <property type="entry name" value="Islet_autoAg_Ica1/Ica1-like"/>
</dbReference>
<evidence type="ECO:0000313" key="4">
    <source>
        <dbReference type="WBParaSite" id="nOo.2.0.1.t06852-RA"/>
    </source>
</evidence>
<dbReference type="Proteomes" id="UP000271087">
    <property type="component" value="Unassembled WGS sequence"/>
</dbReference>
<organism evidence="4">
    <name type="scientific">Onchocerca ochengi</name>
    <name type="common">Filarial nematode worm</name>
    <dbReference type="NCBI Taxonomy" id="42157"/>
    <lineage>
        <taxon>Eukaryota</taxon>
        <taxon>Metazoa</taxon>
        <taxon>Ecdysozoa</taxon>
        <taxon>Nematoda</taxon>
        <taxon>Chromadorea</taxon>
        <taxon>Rhabditida</taxon>
        <taxon>Spirurina</taxon>
        <taxon>Spiruromorpha</taxon>
        <taxon>Filarioidea</taxon>
        <taxon>Onchocercidae</taxon>
        <taxon>Onchocerca</taxon>
    </lineage>
</organism>
<evidence type="ECO:0000313" key="2">
    <source>
        <dbReference type="EMBL" id="VDK83931.1"/>
    </source>
</evidence>
<dbReference type="EMBL" id="UYRW01002241">
    <property type="protein sequence ID" value="VDK83931.1"/>
    <property type="molecule type" value="Genomic_DNA"/>
</dbReference>
<gene>
    <name evidence="2" type="ORF">NOO_LOCUS6852</name>
</gene>
<dbReference type="STRING" id="42157.A0A182EFI6"/>
<dbReference type="AlphaFoldDB" id="A0A182EFI6"/>
<sequence length="552" mass="62704">MAQIRLERCEVRLEDAWLRVWPIVNRSTPALFDVELCCENTSGLLSYVQSNVPKLMLEQKGTNFIAHQFFNLMTSREKLVEKVFPNIQINYKNRDWLNERAILAAKIKDVDELNNIIQSNIQNEAIIYNTVNTVAEANEAGQSVELCGLDIETDCFSHEQLNVAYSRIGKPDNPYIYIDNETTKITVHLRALLQIRNPLLRFFGELHVFTERAILDCASTVDAAEKARTEYRGSLLWMKKTSKELDPDAENILEKFRTAQNVVRRNKEKLDNLKLDTLQKVDLLVASRYNLFSQLLESYQKLLYGYYEQTTLAYEKIYDFVSSRKHYEFEVLTDLIEPLKELDSGNDDQITTVEKGSESLIELDECEQEMEQVLRDLENLNGHDLLDNRIESPLGLLEESQNGDNGEPSDMPKQTLVSVEADPIKEVSNTTVPAIAPPPGWKSNRKAVRRPSDLMDLLSLDDTNSDLNSFASDWSKLTANLTTSDAVIFPSSVTPSSSSLTLPSQLLQFSSTESSFPNPFAESTDPNFDVWKGFLKEFETATVSNSGVFKNC</sequence>
<keyword evidence="3" id="KW-1185">Reference proteome</keyword>
<reference evidence="4" key="1">
    <citation type="submission" date="2016-06" db="UniProtKB">
        <authorList>
            <consortium name="WormBaseParasite"/>
        </authorList>
    </citation>
    <scope>IDENTIFICATION</scope>
</reference>
<dbReference type="GO" id="GO:0051049">
    <property type="term" value="P:regulation of transport"/>
    <property type="evidence" value="ECO:0007669"/>
    <property type="project" value="TreeGrafter"/>
</dbReference>
<dbReference type="Pfam" id="PF06456">
    <property type="entry name" value="Arfaptin"/>
    <property type="match status" value="1"/>
</dbReference>
<protein>
    <submittedName>
        <fullName evidence="4">ATP-dependent DNA helicase</fullName>
    </submittedName>
</protein>
<dbReference type="Gene3D" id="1.20.1270.60">
    <property type="entry name" value="Arfaptin homology (AH) domain/BAR domain"/>
    <property type="match status" value="1"/>
</dbReference>
<dbReference type="GO" id="GO:0019904">
    <property type="term" value="F:protein domain specific binding"/>
    <property type="evidence" value="ECO:0007669"/>
    <property type="project" value="InterPro"/>
</dbReference>
<evidence type="ECO:0000313" key="3">
    <source>
        <dbReference type="Proteomes" id="UP000271087"/>
    </source>
</evidence>
<dbReference type="GO" id="GO:0005794">
    <property type="term" value="C:Golgi apparatus"/>
    <property type="evidence" value="ECO:0007669"/>
    <property type="project" value="TreeGrafter"/>
</dbReference>
<accession>A0A182EFI6</accession>
<dbReference type="PANTHER" id="PTHR10164:SF4">
    <property type="entry name" value="GH23156P"/>
    <property type="match status" value="1"/>
</dbReference>
<proteinExistence type="predicted"/>
<reference evidence="2 3" key="2">
    <citation type="submission" date="2018-08" db="EMBL/GenBank/DDBJ databases">
        <authorList>
            <person name="Laetsch R D."/>
            <person name="Stevens L."/>
            <person name="Kumar S."/>
            <person name="Blaxter L. M."/>
        </authorList>
    </citation>
    <scope>NUCLEOTIDE SEQUENCE [LARGE SCALE GENOMIC DNA]</scope>
</reference>
<dbReference type="WBParaSite" id="nOo.2.0.1.t06852-RA">
    <property type="protein sequence ID" value="nOo.2.0.1.t06852-RA"/>
    <property type="gene ID" value="nOo.2.0.1.g06852"/>
</dbReference>
<dbReference type="PANTHER" id="PTHR10164">
    <property type="entry name" value="ISLET CELL AUTOANTIGEN 1"/>
    <property type="match status" value="1"/>
</dbReference>
<dbReference type="OrthoDB" id="2126778at2759"/>